<comment type="caution">
    <text evidence="1">The sequence shown here is derived from an EMBL/GenBank/DDBJ whole genome shotgun (WGS) entry which is preliminary data.</text>
</comment>
<dbReference type="EMBL" id="LAZR01011961">
    <property type="protein sequence ID" value="KKM50613.1"/>
    <property type="molecule type" value="Genomic_DNA"/>
</dbReference>
<organism evidence="1">
    <name type="scientific">marine sediment metagenome</name>
    <dbReference type="NCBI Taxonomy" id="412755"/>
    <lineage>
        <taxon>unclassified sequences</taxon>
        <taxon>metagenomes</taxon>
        <taxon>ecological metagenomes</taxon>
    </lineage>
</organism>
<gene>
    <name evidence="1" type="ORF">LCGC14_1556000</name>
</gene>
<proteinExistence type="predicted"/>
<reference evidence="1" key="1">
    <citation type="journal article" date="2015" name="Nature">
        <title>Complex archaea that bridge the gap between prokaryotes and eukaryotes.</title>
        <authorList>
            <person name="Spang A."/>
            <person name="Saw J.H."/>
            <person name="Jorgensen S.L."/>
            <person name="Zaremba-Niedzwiedzka K."/>
            <person name="Martijn J."/>
            <person name="Lind A.E."/>
            <person name="van Eijk R."/>
            <person name="Schleper C."/>
            <person name="Guy L."/>
            <person name="Ettema T.J."/>
        </authorList>
    </citation>
    <scope>NUCLEOTIDE SEQUENCE</scope>
</reference>
<protein>
    <submittedName>
        <fullName evidence="1">Uncharacterized protein</fullName>
    </submittedName>
</protein>
<sequence>MSLPIAPTPILKGKEANDFLRNLLKNEKKPAYLVPTPKLERALNLIRNMNPVYK</sequence>
<accession>A0A0F9L564</accession>
<name>A0A0F9L564_9ZZZZ</name>
<dbReference type="AlphaFoldDB" id="A0A0F9L564"/>
<evidence type="ECO:0000313" key="1">
    <source>
        <dbReference type="EMBL" id="KKM50613.1"/>
    </source>
</evidence>